<keyword evidence="2" id="KW-0964">Secreted</keyword>
<keyword evidence="8" id="KW-1185">Reference proteome</keyword>
<evidence type="ECO:0000256" key="4">
    <source>
        <dbReference type="ARBA" id="ARBA00022737"/>
    </source>
</evidence>
<evidence type="ECO:0008006" key="9">
    <source>
        <dbReference type="Google" id="ProtNLM"/>
    </source>
</evidence>
<dbReference type="PANTHER" id="PTHR22906">
    <property type="entry name" value="PROPERDIN"/>
    <property type="match status" value="1"/>
</dbReference>
<keyword evidence="4" id="KW-0677">Repeat</keyword>
<dbReference type="Pfam" id="PF18487">
    <property type="entry name" value="TSR"/>
    <property type="match status" value="1"/>
</dbReference>
<dbReference type="Pfam" id="PF00090">
    <property type="entry name" value="TSP_1"/>
    <property type="match status" value="4"/>
</dbReference>
<dbReference type="Proteomes" id="UP000694395">
    <property type="component" value="Chromosome 16"/>
</dbReference>
<proteinExistence type="predicted"/>
<dbReference type="InterPro" id="IPR049536">
    <property type="entry name" value="CFP_TSR-0"/>
</dbReference>
<keyword evidence="5" id="KW-1015">Disulfide bond</keyword>
<evidence type="ECO:0000256" key="2">
    <source>
        <dbReference type="ARBA" id="ARBA00022525"/>
    </source>
</evidence>
<evidence type="ECO:0000256" key="1">
    <source>
        <dbReference type="ARBA" id="ARBA00004613"/>
    </source>
</evidence>
<sequence length="447" mass="49737">MVQVLWTSLVLLITFRESVSQEVNCYSRFDNGDCGDLLGEVTIEDCCLNPHYGYIGADGKCKFCGPASWSEWTTWGRCSVPCKEGVSQRRRECQGQGKCPLTSSLEELQKLTLETKVCIEPDCCPEHGQWSKWGEWQPCSATCEKGMRKRMRTCTEPPPRCGSSCEGPSEEEEHCVVDRVCPTHGGWSNWESWQPCSGTCAREDLPRPTQRRCRSCSNPPPSSVPPGDECPGLGSETRTCDELPSCPVNGNWGPWGPPSSCSVTCGVGVNEMLRQCDNPATKHGGLPCSGSNKGTQICNTKNHCPVDGQWSQWGTWEECKSNRGNIKCRKIGGQQRRQRWCEHTGFGGLTCEGKITDYRPCFDIKSCYFDSKLSEWSEWSHCEPPCGEGVKRTRERKCIPNLSGYPEAIGYPIKAKAYFEGEPKVNCTLLKDTKETLACIKVPLCDT</sequence>
<dbReference type="GeneTree" id="ENSGT00440000038972"/>
<dbReference type="OrthoDB" id="446173at2759"/>
<dbReference type="Ensembl" id="ENSOMYT00000026416.2">
    <property type="protein sequence ID" value="ENSOMYP00000024127.2"/>
    <property type="gene ID" value="ENSOMYG00000011408.2"/>
</dbReference>
<keyword evidence="3 6" id="KW-0732">Signal</keyword>
<dbReference type="SUPFAM" id="SSF82895">
    <property type="entry name" value="TSP-1 type 1 repeat"/>
    <property type="match status" value="6"/>
</dbReference>
<dbReference type="Pfam" id="PF22195">
    <property type="entry name" value="TSP1_CFP_C"/>
    <property type="match status" value="1"/>
</dbReference>
<protein>
    <recommendedName>
        <fullName evidence="9">Properdin</fullName>
    </recommendedName>
</protein>
<dbReference type="Gene3D" id="2.20.100.10">
    <property type="entry name" value="Thrombospondin type-1 (TSP1) repeat"/>
    <property type="match status" value="6"/>
</dbReference>
<dbReference type="PRINTS" id="PR01705">
    <property type="entry name" value="TSP1REPEAT"/>
</dbReference>
<evidence type="ECO:0000256" key="3">
    <source>
        <dbReference type="ARBA" id="ARBA00022729"/>
    </source>
</evidence>
<reference evidence="7" key="2">
    <citation type="submission" date="2025-08" db="UniProtKB">
        <authorList>
            <consortium name="Ensembl"/>
        </authorList>
    </citation>
    <scope>IDENTIFICATION</scope>
</reference>
<evidence type="ECO:0000256" key="6">
    <source>
        <dbReference type="SAM" id="SignalP"/>
    </source>
</evidence>
<dbReference type="RefSeq" id="XP_021422118.1">
    <property type="nucleotide sequence ID" value="XM_021566443.2"/>
</dbReference>
<evidence type="ECO:0000313" key="7">
    <source>
        <dbReference type="Ensembl" id="ENSOMYP00000024127.2"/>
    </source>
</evidence>
<dbReference type="InterPro" id="IPR000884">
    <property type="entry name" value="TSP1_rpt"/>
</dbReference>
<dbReference type="FunFam" id="2.20.100.10:FF:000001">
    <property type="entry name" value="semaphorin-5A isoform X1"/>
    <property type="match status" value="2"/>
</dbReference>
<dbReference type="GeneID" id="100136651"/>
<dbReference type="PANTHER" id="PTHR22906:SF43">
    <property type="entry name" value="PROPERDIN"/>
    <property type="match status" value="1"/>
</dbReference>
<dbReference type="SMART" id="SM00209">
    <property type="entry name" value="TSP1"/>
    <property type="match status" value="6"/>
</dbReference>
<feature type="signal peptide" evidence="6">
    <location>
        <begin position="1"/>
        <end position="20"/>
    </location>
</feature>
<gene>
    <name evidence="7" type="primary">LOC100136651</name>
</gene>
<dbReference type="AlphaFoldDB" id="A0A8C7PMN8"/>
<accession>A0A8C7PMN8</accession>
<name>A0A8C7PMN8_ONCMY</name>
<dbReference type="KEGG" id="omy:100136651"/>
<evidence type="ECO:0000313" key="8">
    <source>
        <dbReference type="Proteomes" id="UP000694395"/>
    </source>
</evidence>
<dbReference type="InterPro" id="IPR054019">
    <property type="entry name" value="CFP_TSR_C"/>
</dbReference>
<evidence type="ECO:0000256" key="5">
    <source>
        <dbReference type="ARBA" id="ARBA00023157"/>
    </source>
</evidence>
<dbReference type="PROSITE" id="PS50092">
    <property type="entry name" value="TSP1"/>
    <property type="match status" value="6"/>
</dbReference>
<reference evidence="7" key="1">
    <citation type="submission" date="2020-07" db="EMBL/GenBank/DDBJ databases">
        <title>A long reads based de novo assembly of the rainbow trout Arlee double haploid line genome.</title>
        <authorList>
            <person name="Gao G."/>
            <person name="Palti Y."/>
        </authorList>
    </citation>
    <scope>NUCLEOTIDE SEQUENCE [LARGE SCALE GENOMIC DNA]</scope>
</reference>
<dbReference type="InterPro" id="IPR036383">
    <property type="entry name" value="TSP1_rpt_sf"/>
</dbReference>
<dbReference type="InterPro" id="IPR052065">
    <property type="entry name" value="Compl_asym_regulator"/>
</dbReference>
<organism evidence="7 8">
    <name type="scientific">Oncorhynchus mykiss</name>
    <name type="common">Rainbow trout</name>
    <name type="synonym">Salmo gairdneri</name>
    <dbReference type="NCBI Taxonomy" id="8022"/>
    <lineage>
        <taxon>Eukaryota</taxon>
        <taxon>Metazoa</taxon>
        <taxon>Chordata</taxon>
        <taxon>Craniata</taxon>
        <taxon>Vertebrata</taxon>
        <taxon>Euteleostomi</taxon>
        <taxon>Actinopterygii</taxon>
        <taxon>Neopterygii</taxon>
        <taxon>Teleostei</taxon>
        <taxon>Protacanthopterygii</taxon>
        <taxon>Salmoniformes</taxon>
        <taxon>Salmonidae</taxon>
        <taxon>Salmoninae</taxon>
        <taxon>Oncorhynchus</taxon>
    </lineage>
</organism>
<comment type="subcellular location">
    <subcellularLocation>
        <location evidence="1">Secreted</location>
    </subcellularLocation>
</comment>
<feature type="chain" id="PRO_5035444910" description="Properdin" evidence="6">
    <location>
        <begin position="21"/>
        <end position="447"/>
    </location>
</feature>
<reference evidence="7" key="3">
    <citation type="submission" date="2025-09" db="UniProtKB">
        <authorList>
            <consortium name="Ensembl"/>
        </authorList>
    </citation>
    <scope>IDENTIFICATION</scope>
</reference>